<gene>
    <name evidence="4" type="ORF">QQX10_04810</name>
</gene>
<accession>A0AAW7M7D6</accession>
<dbReference type="PANTHER" id="PTHR12147">
    <property type="entry name" value="METALLOPEPTIDASE M28 FAMILY MEMBER"/>
    <property type="match status" value="1"/>
</dbReference>
<dbReference type="CDD" id="cd00538">
    <property type="entry name" value="PA"/>
    <property type="match status" value="1"/>
</dbReference>
<dbReference type="PANTHER" id="PTHR12147:SF26">
    <property type="entry name" value="PEPTIDASE M28 DOMAIN-CONTAINING PROTEIN"/>
    <property type="match status" value="1"/>
</dbReference>
<evidence type="ECO:0000313" key="4">
    <source>
        <dbReference type="EMBL" id="MDN4487488.1"/>
    </source>
</evidence>
<dbReference type="RefSeq" id="WP_301118548.1">
    <property type="nucleotide sequence ID" value="NZ_JAUHPX010000002.1"/>
</dbReference>
<feature type="chain" id="PRO_5043375675" evidence="1">
    <location>
        <begin position="27"/>
        <end position="501"/>
    </location>
</feature>
<sequence>MRTRTIAFTATAGLAASVAIAAGAQAAVPTDTTDLQDAVTAEGVMEHLQALQDIADVNGGTRQAGTSGHVDSVYYMKDLLDAAGYVTTIQPFTYERETLISATLEQLAPNPTSYVHGTDFFYMEGAGATTAGVAGVDLALDDPASSTSGCEESDFAGFPAGEIALIQRGACTFALKAENAMAAGATGVIIFNQGNGDDRKVLFGGTLGDLRATIPVVSAPYDLGVEFAEAEGLELTLDVDLVWNPVDTMNLLADTPTGRTDRTVVVGGHLDSVGEGPGINDNGSGTAAILETALQMAALGIEPENRVRFAFWSGEEDGLLGSEYYVSQLSKSELKGTSVNLNFDMVGSPNAVNFVYDGDGDAFGLSGPTGSDVVEDVFTSFFDAAGAPTTATAFDGRSDYLGFIEAGIPAGGLFTGAEGIKSVEEAALYGGVAGVAYDPCYHAACDTIDNVSTETLGLMSDAIAHATLTFADTTSAVSGTAKGKAKGHSKDLEFLGTHAVR</sequence>
<dbReference type="AlphaFoldDB" id="A0AAW7M7D6"/>
<keyword evidence="5" id="KW-1185">Reference proteome</keyword>
<name>A0AAW7M7D6_9MICO</name>
<evidence type="ECO:0000259" key="2">
    <source>
        <dbReference type="Pfam" id="PF02225"/>
    </source>
</evidence>
<dbReference type="EMBL" id="JAUHPX010000002">
    <property type="protein sequence ID" value="MDN4487488.1"/>
    <property type="molecule type" value="Genomic_DNA"/>
</dbReference>
<dbReference type="InterPro" id="IPR007484">
    <property type="entry name" value="Peptidase_M28"/>
</dbReference>
<dbReference type="GO" id="GO:0006508">
    <property type="term" value="P:proteolysis"/>
    <property type="evidence" value="ECO:0007669"/>
    <property type="project" value="InterPro"/>
</dbReference>
<evidence type="ECO:0000256" key="1">
    <source>
        <dbReference type="SAM" id="SignalP"/>
    </source>
</evidence>
<proteinExistence type="predicted"/>
<keyword evidence="1" id="KW-0732">Signal</keyword>
<comment type="caution">
    <text evidence="4">The sequence shown here is derived from an EMBL/GenBank/DDBJ whole genome shotgun (WGS) entry which is preliminary data.</text>
</comment>
<reference evidence="4" key="1">
    <citation type="submission" date="2023-06" db="EMBL/GenBank/DDBJ databases">
        <title>Sysu t00039.</title>
        <authorList>
            <person name="Gao L."/>
            <person name="Fang B.-Z."/>
            <person name="Li W.-J."/>
        </authorList>
    </citation>
    <scope>NUCLEOTIDE SEQUENCE</scope>
    <source>
        <strain evidence="4">SYSU T00039</strain>
    </source>
</reference>
<dbReference type="SUPFAM" id="SSF52025">
    <property type="entry name" value="PA domain"/>
    <property type="match status" value="1"/>
</dbReference>
<feature type="domain" description="PA" evidence="2">
    <location>
        <begin position="146"/>
        <end position="224"/>
    </location>
</feature>
<dbReference type="InterPro" id="IPR003137">
    <property type="entry name" value="PA_domain"/>
</dbReference>
<evidence type="ECO:0000259" key="3">
    <source>
        <dbReference type="Pfam" id="PF04389"/>
    </source>
</evidence>
<dbReference type="GO" id="GO:0008235">
    <property type="term" value="F:metalloexopeptidase activity"/>
    <property type="evidence" value="ECO:0007669"/>
    <property type="project" value="InterPro"/>
</dbReference>
<dbReference type="Proteomes" id="UP001172737">
    <property type="component" value="Unassembled WGS sequence"/>
</dbReference>
<organism evidence="4 5">
    <name type="scientific">Demequina lignilytica</name>
    <dbReference type="NCBI Taxonomy" id="3051663"/>
    <lineage>
        <taxon>Bacteria</taxon>
        <taxon>Bacillati</taxon>
        <taxon>Actinomycetota</taxon>
        <taxon>Actinomycetes</taxon>
        <taxon>Micrococcales</taxon>
        <taxon>Demequinaceae</taxon>
        <taxon>Demequina</taxon>
    </lineage>
</organism>
<protein>
    <submittedName>
        <fullName evidence="4">M20/M25/M40 family metallo-hydrolase</fullName>
    </submittedName>
</protein>
<dbReference type="Pfam" id="PF04389">
    <property type="entry name" value="Peptidase_M28"/>
    <property type="match status" value="1"/>
</dbReference>
<dbReference type="Gene3D" id="3.40.630.10">
    <property type="entry name" value="Zn peptidases"/>
    <property type="match status" value="2"/>
</dbReference>
<dbReference type="Pfam" id="PF02225">
    <property type="entry name" value="PA"/>
    <property type="match status" value="1"/>
</dbReference>
<feature type="domain" description="Peptidase M28" evidence="3">
    <location>
        <begin position="250"/>
        <end position="466"/>
    </location>
</feature>
<feature type="signal peptide" evidence="1">
    <location>
        <begin position="1"/>
        <end position="26"/>
    </location>
</feature>
<dbReference type="InterPro" id="IPR045175">
    <property type="entry name" value="M28_fam"/>
</dbReference>
<dbReference type="SUPFAM" id="SSF53187">
    <property type="entry name" value="Zn-dependent exopeptidases"/>
    <property type="match status" value="1"/>
</dbReference>
<dbReference type="InterPro" id="IPR046450">
    <property type="entry name" value="PA_dom_sf"/>
</dbReference>
<dbReference type="Gene3D" id="3.50.30.30">
    <property type="match status" value="1"/>
</dbReference>
<evidence type="ECO:0000313" key="5">
    <source>
        <dbReference type="Proteomes" id="UP001172737"/>
    </source>
</evidence>